<keyword evidence="3" id="KW-1185">Reference proteome</keyword>
<dbReference type="Proteomes" id="UP000186817">
    <property type="component" value="Unassembled WGS sequence"/>
</dbReference>
<proteinExistence type="predicted"/>
<dbReference type="OrthoDB" id="414322at2759"/>
<gene>
    <name evidence="2" type="ORF">AK812_SmicGene36106</name>
</gene>
<reference evidence="2 3" key="1">
    <citation type="submission" date="2016-02" db="EMBL/GenBank/DDBJ databases">
        <title>Genome analysis of coral dinoflagellate symbionts highlights evolutionary adaptations to a symbiotic lifestyle.</title>
        <authorList>
            <person name="Aranda M."/>
            <person name="Li Y."/>
            <person name="Liew Y.J."/>
            <person name="Baumgarten S."/>
            <person name="Simakov O."/>
            <person name="Wilson M."/>
            <person name="Piel J."/>
            <person name="Ashoor H."/>
            <person name="Bougouffa S."/>
            <person name="Bajic V.B."/>
            <person name="Ryu T."/>
            <person name="Ravasi T."/>
            <person name="Bayer T."/>
            <person name="Micklem G."/>
            <person name="Kim H."/>
            <person name="Bhak J."/>
            <person name="Lajeunesse T.C."/>
            <person name="Voolstra C.R."/>
        </authorList>
    </citation>
    <scope>NUCLEOTIDE SEQUENCE [LARGE SCALE GENOMIC DNA]</scope>
    <source>
        <strain evidence="2 3">CCMP2467</strain>
    </source>
</reference>
<sequence>MSFIAQGGVQYTLPSGCRTPTPPAMLDGLYPYAFDMTQTDGSKTPTDHALFADMANLREKLMQLQAEGSKLQGKVNEDKLAASPLYVQPITTPFSYAQVEEPPMFASMFESGVIQLPPGLVHELQVPPAQGDAGLPPPPAPHAVPRPQKESKAPAAAPTGSSGHIVSIGSVGHPFTCAEACKYVKRKGGCRDGSQCTKCHECFWSRVPAGGEKEEEPKPVESVETVPVETQPFSCGSVGHPYTCAKACKYVWRKRGCRDGANCPNCHYCKWQRKPQEEEEEKEESTQTSKTSQSSVALFEGIPPPPGLELPSALPDTELQAPGLLSSVGSLGHPYSCAQACKYVGKAKGCKDGTSCPNCHLCRWSRNAGLYKALPRKRELHTWSLAFAEIPLAKKVALVEVEGEQEFSRLHQPPCAGSGTNGVHTGTQALSIRAEQPSRDPGTFASRFLVAQSLLVIPKKCVGPFASLCLLGAADLGAPPSDRLTIVVTTSPIPSHPSPVLLRTLFSSFQKHLLQLERCQRLLVCDGFTHPEGRKQLCSEEAYEGFLAAAEELCLQGELGPCRILRLGSCHGYGLALTAALKEVSTEYVLVVQHDWIFVREVEIARAVAAMDADSDIKYIGMQSLTTLGYARRMRLRYGLELPPARHVASVCLVPQLLWYDKPHVCRTEHYRQVVLPAARMDVCQNPERRFGVDQMWPRLLQADDLEKEHICYGTFFWDVGVEVVYHLSGRKLKAEGDATGEPLLFVGQLRGTWRMLGSTNMVRMLAAGATNVDEARPPAGARRRCEPGCYEDDKRFSASRE</sequence>
<dbReference type="AlphaFoldDB" id="A0A1Q9CJR1"/>
<name>A0A1Q9CJR1_SYMMI</name>
<protein>
    <recommendedName>
        <fullName evidence="4">C3H1-type domain-containing protein</fullName>
    </recommendedName>
</protein>
<evidence type="ECO:0008006" key="4">
    <source>
        <dbReference type="Google" id="ProtNLM"/>
    </source>
</evidence>
<evidence type="ECO:0000256" key="1">
    <source>
        <dbReference type="SAM" id="MobiDB-lite"/>
    </source>
</evidence>
<dbReference type="SUPFAM" id="SSF53448">
    <property type="entry name" value="Nucleotide-diphospho-sugar transferases"/>
    <property type="match status" value="1"/>
</dbReference>
<feature type="region of interest" description="Disordered" evidence="1">
    <location>
        <begin position="279"/>
        <end position="301"/>
    </location>
</feature>
<evidence type="ECO:0000313" key="2">
    <source>
        <dbReference type="EMBL" id="OLP83163.1"/>
    </source>
</evidence>
<organism evidence="2 3">
    <name type="scientific">Symbiodinium microadriaticum</name>
    <name type="common">Dinoflagellate</name>
    <name type="synonym">Zooxanthella microadriatica</name>
    <dbReference type="NCBI Taxonomy" id="2951"/>
    <lineage>
        <taxon>Eukaryota</taxon>
        <taxon>Sar</taxon>
        <taxon>Alveolata</taxon>
        <taxon>Dinophyceae</taxon>
        <taxon>Suessiales</taxon>
        <taxon>Symbiodiniaceae</taxon>
        <taxon>Symbiodinium</taxon>
    </lineage>
</organism>
<accession>A0A1Q9CJR1</accession>
<dbReference type="EMBL" id="LSRX01001136">
    <property type="protein sequence ID" value="OLP83163.1"/>
    <property type="molecule type" value="Genomic_DNA"/>
</dbReference>
<feature type="compositionally biased region" description="Low complexity" evidence="1">
    <location>
        <begin position="286"/>
        <end position="295"/>
    </location>
</feature>
<evidence type="ECO:0000313" key="3">
    <source>
        <dbReference type="Proteomes" id="UP000186817"/>
    </source>
</evidence>
<comment type="caution">
    <text evidence="2">The sequence shown here is derived from an EMBL/GenBank/DDBJ whole genome shotgun (WGS) entry which is preliminary data.</text>
</comment>
<dbReference type="InterPro" id="IPR029044">
    <property type="entry name" value="Nucleotide-diphossugar_trans"/>
</dbReference>
<feature type="region of interest" description="Disordered" evidence="1">
    <location>
        <begin position="124"/>
        <end position="164"/>
    </location>
</feature>
<feature type="compositionally biased region" description="Pro residues" evidence="1">
    <location>
        <begin position="135"/>
        <end position="144"/>
    </location>
</feature>